<gene>
    <name evidence="3" type="ORF">A2527_07280</name>
</gene>
<protein>
    <submittedName>
        <fullName evidence="3">Uncharacterized protein</fullName>
    </submittedName>
</protein>
<evidence type="ECO:0000313" key="3">
    <source>
        <dbReference type="EMBL" id="OGG95317.1"/>
    </source>
</evidence>
<dbReference type="CDD" id="cd03789">
    <property type="entry name" value="GT9_LPS_heptosyltransferase"/>
    <property type="match status" value="1"/>
</dbReference>
<dbReference type="PANTHER" id="PTHR30160">
    <property type="entry name" value="TETRAACYLDISACCHARIDE 4'-KINASE-RELATED"/>
    <property type="match status" value="1"/>
</dbReference>
<accession>A0A1F6GB19</accession>
<dbReference type="GO" id="GO:0009244">
    <property type="term" value="P:lipopolysaccharide core region biosynthetic process"/>
    <property type="evidence" value="ECO:0007669"/>
    <property type="project" value="TreeGrafter"/>
</dbReference>
<dbReference type="SUPFAM" id="SSF53756">
    <property type="entry name" value="UDP-Glycosyltransferase/glycogen phosphorylase"/>
    <property type="match status" value="1"/>
</dbReference>
<evidence type="ECO:0000256" key="2">
    <source>
        <dbReference type="ARBA" id="ARBA00022679"/>
    </source>
</evidence>
<dbReference type="InterPro" id="IPR002201">
    <property type="entry name" value="Glyco_trans_9"/>
</dbReference>
<evidence type="ECO:0000256" key="1">
    <source>
        <dbReference type="ARBA" id="ARBA00022676"/>
    </source>
</evidence>
<sequence length="345" mass="37792">MPVPTKILIVRFSSLGDLILTTPFIREARHLFKEAKLDLLTAKEFSPLFAQNPHLNQILTYDRKAKESLGPLAKQIRAENYDLVFDLHRSPRSTLLLALAFGPFSGKVKRVDKRSLKRNLLITFQLDLFPEVVSQRQACLKLLQPKVGKLRLADHTELFPSPEDFEAVKPIINDPKVSGKPLIAIGPSASFPLKCWPKESYLELCLALEKLGFGVVLLGGSFDLEPAWIAARSQAVDASGRLSFLGTSALLANCKLSVSNDSAVVHFSEAVKTAVVALFGPTAAQFGFGPFLGNSMLLALDLPCRPCSRNGIGKCTNKENLACLKGIKPEMVLELVLERVPAPSH</sequence>
<dbReference type="EMBL" id="MFNE01000024">
    <property type="protein sequence ID" value="OGG95317.1"/>
    <property type="molecule type" value="Genomic_DNA"/>
</dbReference>
<name>A0A1F6GB19_9PROT</name>
<organism evidence="3 4">
    <name type="scientific">Candidatus Lambdaproteobacteria bacterium RIFOXYD2_FULL_50_16</name>
    <dbReference type="NCBI Taxonomy" id="1817772"/>
    <lineage>
        <taxon>Bacteria</taxon>
        <taxon>Pseudomonadati</taxon>
        <taxon>Pseudomonadota</taxon>
        <taxon>Candidatus Lambdaproteobacteria</taxon>
    </lineage>
</organism>
<comment type="caution">
    <text evidence="3">The sequence shown here is derived from an EMBL/GenBank/DDBJ whole genome shotgun (WGS) entry which is preliminary data.</text>
</comment>
<dbReference type="AlphaFoldDB" id="A0A1F6GB19"/>
<evidence type="ECO:0000313" key="4">
    <source>
        <dbReference type="Proteomes" id="UP000178449"/>
    </source>
</evidence>
<dbReference type="Gene3D" id="3.40.50.2000">
    <property type="entry name" value="Glycogen Phosphorylase B"/>
    <property type="match status" value="2"/>
</dbReference>
<dbReference type="STRING" id="1817772.A2527_07280"/>
<dbReference type="GO" id="GO:0008713">
    <property type="term" value="F:ADP-heptose-lipopolysaccharide heptosyltransferase activity"/>
    <property type="evidence" value="ECO:0007669"/>
    <property type="project" value="TreeGrafter"/>
</dbReference>
<keyword evidence="2" id="KW-0808">Transferase</keyword>
<dbReference type="InterPro" id="IPR051199">
    <property type="entry name" value="LPS_LOS_Heptosyltrfase"/>
</dbReference>
<dbReference type="Pfam" id="PF01075">
    <property type="entry name" value="Glyco_transf_9"/>
    <property type="match status" value="1"/>
</dbReference>
<dbReference type="GO" id="GO:0005829">
    <property type="term" value="C:cytosol"/>
    <property type="evidence" value="ECO:0007669"/>
    <property type="project" value="TreeGrafter"/>
</dbReference>
<reference evidence="3 4" key="1">
    <citation type="journal article" date="2016" name="Nat. Commun.">
        <title>Thousands of microbial genomes shed light on interconnected biogeochemical processes in an aquifer system.</title>
        <authorList>
            <person name="Anantharaman K."/>
            <person name="Brown C.T."/>
            <person name="Hug L.A."/>
            <person name="Sharon I."/>
            <person name="Castelle C.J."/>
            <person name="Probst A.J."/>
            <person name="Thomas B.C."/>
            <person name="Singh A."/>
            <person name="Wilkins M.J."/>
            <person name="Karaoz U."/>
            <person name="Brodie E.L."/>
            <person name="Williams K.H."/>
            <person name="Hubbard S.S."/>
            <person name="Banfield J.F."/>
        </authorList>
    </citation>
    <scope>NUCLEOTIDE SEQUENCE [LARGE SCALE GENOMIC DNA]</scope>
</reference>
<proteinExistence type="predicted"/>
<keyword evidence="1" id="KW-0328">Glycosyltransferase</keyword>
<dbReference type="Proteomes" id="UP000178449">
    <property type="component" value="Unassembled WGS sequence"/>
</dbReference>